<dbReference type="Pfam" id="PF13920">
    <property type="entry name" value="zf-C3HC4_3"/>
    <property type="match status" value="1"/>
</dbReference>
<keyword evidence="2 4" id="KW-0863">Zinc-finger</keyword>
<evidence type="ECO:0000259" key="6">
    <source>
        <dbReference type="PROSITE" id="PS50089"/>
    </source>
</evidence>
<feature type="domain" description="RING-type" evidence="6">
    <location>
        <begin position="138"/>
        <end position="178"/>
    </location>
</feature>
<keyword evidence="8" id="KW-1185">Reference proteome</keyword>
<dbReference type="SUPFAM" id="SSF57850">
    <property type="entry name" value="RING/U-box"/>
    <property type="match status" value="1"/>
</dbReference>
<sequence length="192" mass="21137">MAKSMCSTLHVMDRIKLHLGSSSPSFNLTTSSEDDLAEWCFTLAYVGRLFAYFAVLALLAVVIYMVIKYLENFDEERATGEVGATETNPLWPRKTAQFTYGTCEGDLESGNCTSSGGASSSSSSNSNSSEDLYDKKVCVICYDEQRNCFFVPCGHCATCHACAQRIFNGENKTCPVCRRLIGKVRKLIAPQD</sequence>
<evidence type="ECO:0000256" key="5">
    <source>
        <dbReference type="SAM" id="Phobius"/>
    </source>
</evidence>
<dbReference type="PANTHER" id="PTHR46858:SF14">
    <property type="entry name" value="RING-TYPE DOMAIN-CONTAINING PROTEIN"/>
    <property type="match status" value="1"/>
</dbReference>
<evidence type="ECO:0000313" key="8">
    <source>
        <dbReference type="Proteomes" id="UP000327013"/>
    </source>
</evidence>
<evidence type="ECO:0000256" key="3">
    <source>
        <dbReference type="ARBA" id="ARBA00022833"/>
    </source>
</evidence>
<keyword evidence="5" id="KW-1133">Transmembrane helix</keyword>
<evidence type="ECO:0000256" key="1">
    <source>
        <dbReference type="ARBA" id="ARBA00022723"/>
    </source>
</evidence>
<dbReference type="InterPro" id="IPR013083">
    <property type="entry name" value="Znf_RING/FYVE/PHD"/>
</dbReference>
<evidence type="ECO:0000256" key="2">
    <source>
        <dbReference type="ARBA" id="ARBA00022771"/>
    </source>
</evidence>
<feature type="transmembrane region" description="Helical" evidence="5">
    <location>
        <begin position="49"/>
        <end position="67"/>
    </location>
</feature>
<reference evidence="7 8" key="1">
    <citation type="submission" date="2019-06" db="EMBL/GenBank/DDBJ databases">
        <title>A chromosomal-level reference genome of Carpinus fangiana (Coryloideae, Betulaceae).</title>
        <authorList>
            <person name="Yang X."/>
            <person name="Wang Z."/>
            <person name="Zhang L."/>
            <person name="Hao G."/>
            <person name="Liu J."/>
            <person name="Yang Y."/>
        </authorList>
    </citation>
    <scope>NUCLEOTIDE SEQUENCE [LARGE SCALE GENOMIC DNA]</scope>
    <source>
        <strain evidence="7">Cfa_2016G</strain>
        <tissue evidence="7">Leaf</tissue>
    </source>
</reference>
<name>A0A5N6QKG8_9ROSI</name>
<dbReference type="Gene3D" id="3.30.40.10">
    <property type="entry name" value="Zinc/RING finger domain, C3HC4 (zinc finger)"/>
    <property type="match status" value="1"/>
</dbReference>
<organism evidence="7 8">
    <name type="scientific">Carpinus fangiana</name>
    <dbReference type="NCBI Taxonomy" id="176857"/>
    <lineage>
        <taxon>Eukaryota</taxon>
        <taxon>Viridiplantae</taxon>
        <taxon>Streptophyta</taxon>
        <taxon>Embryophyta</taxon>
        <taxon>Tracheophyta</taxon>
        <taxon>Spermatophyta</taxon>
        <taxon>Magnoliopsida</taxon>
        <taxon>eudicotyledons</taxon>
        <taxon>Gunneridae</taxon>
        <taxon>Pentapetalae</taxon>
        <taxon>rosids</taxon>
        <taxon>fabids</taxon>
        <taxon>Fagales</taxon>
        <taxon>Betulaceae</taxon>
        <taxon>Carpinus</taxon>
    </lineage>
</organism>
<proteinExistence type="predicted"/>
<dbReference type="OrthoDB" id="3045089at2759"/>
<dbReference type="Proteomes" id="UP000327013">
    <property type="component" value="Chromosome 1"/>
</dbReference>
<dbReference type="PROSITE" id="PS50089">
    <property type="entry name" value="ZF_RING_2"/>
    <property type="match status" value="1"/>
</dbReference>
<dbReference type="InterPro" id="IPR001841">
    <property type="entry name" value="Znf_RING"/>
</dbReference>
<dbReference type="GO" id="GO:0061630">
    <property type="term" value="F:ubiquitin protein ligase activity"/>
    <property type="evidence" value="ECO:0007669"/>
    <property type="project" value="TreeGrafter"/>
</dbReference>
<accession>A0A5N6QKG8</accession>
<protein>
    <recommendedName>
        <fullName evidence="6">RING-type domain-containing protein</fullName>
    </recommendedName>
</protein>
<dbReference type="PANTHER" id="PTHR46858">
    <property type="entry name" value="OS05G0521000 PROTEIN"/>
    <property type="match status" value="1"/>
</dbReference>
<evidence type="ECO:0000313" key="7">
    <source>
        <dbReference type="EMBL" id="KAE7999675.1"/>
    </source>
</evidence>
<keyword evidence="5" id="KW-0812">Transmembrane</keyword>
<keyword evidence="5" id="KW-0472">Membrane</keyword>
<dbReference type="AlphaFoldDB" id="A0A5N6QKG8"/>
<keyword evidence="1" id="KW-0479">Metal-binding</keyword>
<dbReference type="GO" id="GO:0008270">
    <property type="term" value="F:zinc ion binding"/>
    <property type="evidence" value="ECO:0007669"/>
    <property type="project" value="UniProtKB-KW"/>
</dbReference>
<dbReference type="EMBL" id="CM017321">
    <property type="protein sequence ID" value="KAE7999675.1"/>
    <property type="molecule type" value="Genomic_DNA"/>
</dbReference>
<dbReference type="GO" id="GO:0016567">
    <property type="term" value="P:protein ubiquitination"/>
    <property type="evidence" value="ECO:0007669"/>
    <property type="project" value="TreeGrafter"/>
</dbReference>
<gene>
    <name evidence="7" type="ORF">FH972_004081</name>
</gene>
<dbReference type="SMART" id="SM00184">
    <property type="entry name" value="RING"/>
    <property type="match status" value="1"/>
</dbReference>
<keyword evidence="3" id="KW-0862">Zinc</keyword>
<evidence type="ECO:0000256" key="4">
    <source>
        <dbReference type="PROSITE-ProRule" id="PRU00175"/>
    </source>
</evidence>